<dbReference type="GO" id="GO:0004534">
    <property type="term" value="F:5'-3' RNA exonuclease activity"/>
    <property type="evidence" value="ECO:0007669"/>
    <property type="project" value="TreeGrafter"/>
</dbReference>
<gene>
    <name evidence="2" type="ORF">FYJ59_06970</name>
</gene>
<evidence type="ECO:0000313" key="3">
    <source>
        <dbReference type="Proteomes" id="UP000476055"/>
    </source>
</evidence>
<name>A0A6L5YHY4_9FIRM</name>
<dbReference type="InterPro" id="IPR052018">
    <property type="entry name" value="PHP_domain"/>
</dbReference>
<organism evidence="2 3">
    <name type="scientific">Waltera intestinalis</name>
    <dbReference type="NCBI Taxonomy" id="2606635"/>
    <lineage>
        <taxon>Bacteria</taxon>
        <taxon>Bacillati</taxon>
        <taxon>Bacillota</taxon>
        <taxon>Clostridia</taxon>
        <taxon>Lachnospirales</taxon>
        <taxon>Lachnospiraceae</taxon>
        <taxon>Waltera</taxon>
    </lineage>
</organism>
<proteinExistence type="predicted"/>
<dbReference type="EMBL" id="VUMU01000006">
    <property type="protein sequence ID" value="MST57986.1"/>
    <property type="molecule type" value="Genomic_DNA"/>
</dbReference>
<comment type="caution">
    <text evidence="2">The sequence shown here is derived from an EMBL/GenBank/DDBJ whole genome shotgun (WGS) entry which is preliminary data.</text>
</comment>
<dbReference type="InterPro" id="IPR016195">
    <property type="entry name" value="Pol/histidinol_Pase-like"/>
</dbReference>
<dbReference type="Proteomes" id="UP000476055">
    <property type="component" value="Unassembled WGS sequence"/>
</dbReference>
<dbReference type="PANTHER" id="PTHR42924">
    <property type="entry name" value="EXONUCLEASE"/>
    <property type="match status" value="1"/>
</dbReference>
<dbReference type="InterPro" id="IPR003141">
    <property type="entry name" value="Pol/His_phosphatase_N"/>
</dbReference>
<dbReference type="SUPFAM" id="SSF89550">
    <property type="entry name" value="PHP domain-like"/>
    <property type="match status" value="1"/>
</dbReference>
<evidence type="ECO:0000259" key="1">
    <source>
        <dbReference type="SMART" id="SM00481"/>
    </source>
</evidence>
<dbReference type="AlphaFoldDB" id="A0A6L5YHY4"/>
<dbReference type="RefSeq" id="WP_154496101.1">
    <property type="nucleotide sequence ID" value="NZ_VUMU01000006.1"/>
</dbReference>
<dbReference type="GO" id="GO:0035312">
    <property type="term" value="F:5'-3' DNA exonuclease activity"/>
    <property type="evidence" value="ECO:0007669"/>
    <property type="project" value="TreeGrafter"/>
</dbReference>
<sequence length="327" mass="37129">MNKYTNRSVFPEHTNRYRGNLHSHSTNSDGCLTPTEMVSLYKKNGYSFLCLSEHDYYTDLRSEFDTDGFILLPGLEASVKLCDAEGHQVKTHHIHGILGNRQMQEQAGSRLFTSGERLTVPVYTTDSWPGVKAAQDRIDLLRSKGCFTTYNHPLWSRVDPEEVCSLQGLWAMEIYNHGSELGFGEGHTTFFWERMLKQGNFVSAFASDDNHNPPEYFDSFGGYVCVCSESLDHESIVNHLLAGDYYSSQGPEICQWGIRENHVFVECSPCSRICFVTDGPTYNSRMHLMQATPLTHAEHPLNGTESYVRIECTDEKGRIAWTNAIRL</sequence>
<keyword evidence="3" id="KW-1185">Reference proteome</keyword>
<dbReference type="Gene3D" id="3.20.20.140">
    <property type="entry name" value="Metal-dependent hydrolases"/>
    <property type="match status" value="1"/>
</dbReference>
<accession>A0A6L5YHY4</accession>
<dbReference type="PANTHER" id="PTHR42924:SF3">
    <property type="entry name" value="POLYMERASE_HISTIDINOL PHOSPHATASE N-TERMINAL DOMAIN-CONTAINING PROTEIN"/>
    <property type="match status" value="1"/>
</dbReference>
<reference evidence="2 3" key="1">
    <citation type="submission" date="2019-08" db="EMBL/GenBank/DDBJ databases">
        <title>In-depth cultivation of the pig gut microbiome towards novel bacterial diversity and tailored functional studies.</title>
        <authorList>
            <person name="Wylensek D."/>
            <person name="Hitch T.C.A."/>
            <person name="Clavel T."/>
        </authorList>
    </citation>
    <scope>NUCLEOTIDE SEQUENCE [LARGE SCALE GENOMIC DNA]</scope>
    <source>
        <strain evidence="2 3">WCA3-601-WT-6H</strain>
    </source>
</reference>
<evidence type="ECO:0000313" key="2">
    <source>
        <dbReference type="EMBL" id="MST57986.1"/>
    </source>
</evidence>
<protein>
    <submittedName>
        <fullName evidence="2">PHP domain-containing protein</fullName>
    </submittedName>
</protein>
<dbReference type="SMART" id="SM00481">
    <property type="entry name" value="POLIIIAc"/>
    <property type="match status" value="1"/>
</dbReference>
<feature type="domain" description="Polymerase/histidinol phosphatase N-terminal" evidence="1">
    <location>
        <begin position="19"/>
        <end position="81"/>
    </location>
</feature>